<reference evidence="9 10" key="1">
    <citation type="submission" date="2017-03" db="EMBL/GenBank/DDBJ databases">
        <title>Genome of the blue death feigning beetle - Asbolus verrucosus.</title>
        <authorList>
            <person name="Rider S.D."/>
        </authorList>
    </citation>
    <scope>NUCLEOTIDE SEQUENCE [LARGE SCALE GENOMIC DNA]</scope>
    <source>
        <strain evidence="9">Butters</strain>
        <tissue evidence="9">Head and leg muscle</tissue>
    </source>
</reference>
<dbReference type="STRING" id="1661398.A0A482WE42"/>
<dbReference type="GO" id="GO:0005739">
    <property type="term" value="C:mitochondrion"/>
    <property type="evidence" value="ECO:0007669"/>
    <property type="project" value="TreeGrafter"/>
</dbReference>
<keyword evidence="5 8" id="KW-0472">Membrane</keyword>
<dbReference type="Proteomes" id="UP000292052">
    <property type="component" value="Unassembled WGS sequence"/>
</dbReference>
<evidence type="ECO:0000256" key="6">
    <source>
        <dbReference type="ARBA" id="ARBA00040778"/>
    </source>
</evidence>
<evidence type="ECO:0000256" key="2">
    <source>
        <dbReference type="ARBA" id="ARBA00008444"/>
    </source>
</evidence>
<dbReference type="GO" id="GO:0016020">
    <property type="term" value="C:membrane"/>
    <property type="evidence" value="ECO:0007669"/>
    <property type="project" value="UniProtKB-SubCell"/>
</dbReference>
<evidence type="ECO:0000256" key="3">
    <source>
        <dbReference type="ARBA" id="ARBA00022692"/>
    </source>
</evidence>
<dbReference type="OrthoDB" id="5826189at2759"/>
<dbReference type="PANTHER" id="PTHR13002">
    <property type="entry name" value="C3ORF1 PROTEIN-RELATED"/>
    <property type="match status" value="1"/>
</dbReference>
<dbReference type="GO" id="GO:0032981">
    <property type="term" value="P:mitochondrial respiratory chain complex I assembly"/>
    <property type="evidence" value="ECO:0007669"/>
    <property type="project" value="InterPro"/>
</dbReference>
<evidence type="ECO:0000256" key="7">
    <source>
        <dbReference type="ARBA" id="ARBA00041344"/>
    </source>
</evidence>
<sequence>MLRQVFRTGLGFGIFSTEVLDQDKLSHQTETEKKVDLSVVQNETGWDRIKGMFETDEFGTPSKECITIMHVGAMSLFVGAMYGGIIHSRVAYMNFIKNNQATVYHDHLEAKKKLQDQVTKSFGKGAWKWGWRLSLFCTSFVSFSTMISVYRGSSGILEYIGAGFISGSLYKFNMGPRGWIVGGALGSALGFVAGCATVSLLNLTGMSMDEVRYWQYHWKQERTNYLNKGLAEYLAKKEDDVIYYHNKKMGEAGKNLGSLDSKIEK</sequence>
<comment type="caution">
    <text evidence="9">The sequence shown here is derived from an EMBL/GenBank/DDBJ whole genome shotgun (WGS) entry which is preliminary data.</text>
</comment>
<evidence type="ECO:0000256" key="4">
    <source>
        <dbReference type="ARBA" id="ARBA00022989"/>
    </source>
</evidence>
<evidence type="ECO:0000256" key="5">
    <source>
        <dbReference type="ARBA" id="ARBA00023136"/>
    </source>
</evidence>
<keyword evidence="4 8" id="KW-1133">Transmembrane helix</keyword>
<proteinExistence type="inferred from homology"/>
<dbReference type="InterPro" id="IPR055299">
    <property type="entry name" value="TIMMDC1"/>
</dbReference>
<gene>
    <name evidence="9" type="ORF">BDFB_000333</name>
</gene>
<evidence type="ECO:0000313" key="10">
    <source>
        <dbReference type="Proteomes" id="UP000292052"/>
    </source>
</evidence>
<protein>
    <recommendedName>
        <fullName evidence="6">Complex I assembly factor TIMMDC1, mitochondrial</fullName>
    </recommendedName>
    <alternativeName>
        <fullName evidence="7">Translocase of inner mitochondrial membrane domain-containing protein 1</fullName>
    </alternativeName>
</protein>
<feature type="transmembrane region" description="Helical" evidence="8">
    <location>
        <begin position="65"/>
        <end position="85"/>
    </location>
</feature>
<dbReference type="Pfam" id="PF02466">
    <property type="entry name" value="Tim17"/>
    <property type="match status" value="1"/>
</dbReference>
<dbReference type="AlphaFoldDB" id="A0A482WE42"/>
<dbReference type="PANTHER" id="PTHR13002:SF1">
    <property type="entry name" value="COMPLEX I ASSEMBLY FACTOR TIMMDC1, MITOCHONDRIAL"/>
    <property type="match status" value="1"/>
</dbReference>
<evidence type="ECO:0000313" key="9">
    <source>
        <dbReference type="EMBL" id="RZC42743.1"/>
    </source>
</evidence>
<accession>A0A482WE42</accession>
<evidence type="ECO:0000256" key="1">
    <source>
        <dbReference type="ARBA" id="ARBA00004141"/>
    </source>
</evidence>
<comment type="subcellular location">
    <subcellularLocation>
        <location evidence="1">Membrane</location>
        <topology evidence="1">Multi-pass membrane protein</topology>
    </subcellularLocation>
</comment>
<feature type="transmembrane region" description="Helical" evidence="8">
    <location>
        <begin position="179"/>
        <end position="203"/>
    </location>
</feature>
<keyword evidence="3 8" id="KW-0812">Transmembrane</keyword>
<keyword evidence="10" id="KW-1185">Reference proteome</keyword>
<comment type="similarity">
    <text evidence="2">Belongs to the Tim17/Tim22/Tim23 family.</text>
</comment>
<dbReference type="EMBL" id="QDEB01005424">
    <property type="protein sequence ID" value="RZC42743.1"/>
    <property type="molecule type" value="Genomic_DNA"/>
</dbReference>
<evidence type="ECO:0000256" key="8">
    <source>
        <dbReference type="SAM" id="Phobius"/>
    </source>
</evidence>
<feature type="transmembrane region" description="Helical" evidence="8">
    <location>
        <begin position="129"/>
        <end position="149"/>
    </location>
</feature>
<name>A0A482WE42_ASBVE</name>
<organism evidence="9 10">
    <name type="scientific">Asbolus verrucosus</name>
    <name type="common">Desert ironclad beetle</name>
    <dbReference type="NCBI Taxonomy" id="1661398"/>
    <lineage>
        <taxon>Eukaryota</taxon>
        <taxon>Metazoa</taxon>
        <taxon>Ecdysozoa</taxon>
        <taxon>Arthropoda</taxon>
        <taxon>Hexapoda</taxon>
        <taxon>Insecta</taxon>
        <taxon>Pterygota</taxon>
        <taxon>Neoptera</taxon>
        <taxon>Endopterygota</taxon>
        <taxon>Coleoptera</taxon>
        <taxon>Polyphaga</taxon>
        <taxon>Cucujiformia</taxon>
        <taxon>Tenebrionidae</taxon>
        <taxon>Pimeliinae</taxon>
        <taxon>Asbolus</taxon>
    </lineage>
</organism>